<dbReference type="SUPFAM" id="SSF56112">
    <property type="entry name" value="Protein kinase-like (PK-like)"/>
    <property type="match status" value="1"/>
</dbReference>
<dbReference type="InterPro" id="IPR011009">
    <property type="entry name" value="Kinase-like_dom_sf"/>
</dbReference>
<accession>A0AAV5AJM9</accession>
<keyword evidence="2" id="KW-1185">Reference proteome</keyword>
<evidence type="ECO:0008006" key="3">
    <source>
        <dbReference type="Google" id="ProtNLM"/>
    </source>
</evidence>
<dbReference type="AlphaFoldDB" id="A0AAV5AJM9"/>
<evidence type="ECO:0000313" key="2">
    <source>
        <dbReference type="Proteomes" id="UP001050691"/>
    </source>
</evidence>
<reference evidence="1" key="1">
    <citation type="submission" date="2021-10" db="EMBL/GenBank/DDBJ databases">
        <title>De novo Genome Assembly of Clathrus columnatus (Basidiomycota, Fungi) Using Illumina and Nanopore Sequence Data.</title>
        <authorList>
            <person name="Ogiso-Tanaka E."/>
            <person name="Itagaki H."/>
            <person name="Hosoya T."/>
            <person name="Hosaka K."/>
        </authorList>
    </citation>
    <scope>NUCLEOTIDE SEQUENCE</scope>
    <source>
        <strain evidence="1">MO-923</strain>
    </source>
</reference>
<gene>
    <name evidence="1" type="ORF">Clacol_006401</name>
</gene>
<dbReference type="Proteomes" id="UP001050691">
    <property type="component" value="Unassembled WGS sequence"/>
</dbReference>
<name>A0AAV5AJM9_9AGAM</name>
<proteinExistence type="predicted"/>
<protein>
    <recommendedName>
        <fullName evidence="3">Aminoglycoside phosphotransferase domain-containing protein</fullName>
    </recommendedName>
</protein>
<dbReference type="EMBL" id="BPWL01000007">
    <property type="protein sequence ID" value="GJJ12160.1"/>
    <property type="molecule type" value="Genomic_DNA"/>
</dbReference>
<evidence type="ECO:0000313" key="1">
    <source>
        <dbReference type="EMBL" id="GJJ12160.1"/>
    </source>
</evidence>
<sequence length="221" mass="24948">MDKVPFKSADIIKQCRDHFRAHPGTSDIMDHFVILKDSKGNETSFGVKIGDFFEGHVLTYDDTMMRALKSKTKPKNFTIPTRYGTISDEDDYLVMENLEGKTIWEIMENGTRELPESCANKIAAAIHELRQNSDALTPQVHWYPQGGIFPYDNEGGRVVTNIKDFLNFMTVRFQYAGIKLDDVPLTPRVITHGGLSPRNLKLCPDGTIGFMDLRTSFVGPT</sequence>
<organism evidence="1 2">
    <name type="scientific">Clathrus columnatus</name>
    <dbReference type="NCBI Taxonomy" id="1419009"/>
    <lineage>
        <taxon>Eukaryota</taxon>
        <taxon>Fungi</taxon>
        <taxon>Dikarya</taxon>
        <taxon>Basidiomycota</taxon>
        <taxon>Agaricomycotina</taxon>
        <taxon>Agaricomycetes</taxon>
        <taxon>Phallomycetidae</taxon>
        <taxon>Phallales</taxon>
        <taxon>Clathraceae</taxon>
        <taxon>Clathrus</taxon>
    </lineage>
</organism>
<comment type="caution">
    <text evidence="1">The sequence shown here is derived from an EMBL/GenBank/DDBJ whole genome shotgun (WGS) entry which is preliminary data.</text>
</comment>